<evidence type="ECO:0000313" key="1">
    <source>
        <dbReference type="EMBL" id="JAD41591.1"/>
    </source>
</evidence>
<reference evidence="1" key="1">
    <citation type="submission" date="2014-09" db="EMBL/GenBank/DDBJ databases">
        <authorList>
            <person name="Magalhaes I.L.F."/>
            <person name="Oliveira U."/>
            <person name="Santos F.R."/>
            <person name="Vidigal T.H.D.A."/>
            <person name="Brescovit A.D."/>
            <person name="Santos A.J."/>
        </authorList>
    </citation>
    <scope>NUCLEOTIDE SEQUENCE</scope>
    <source>
        <tissue evidence="1">Shoot tissue taken approximately 20 cm above the soil surface</tissue>
    </source>
</reference>
<sequence>MWLTLLQTLPQPDNYYLLHLIQIQLSPYPSTYWCIVFLQTLNLLPHQSLYPETCLPIKELFYYQTNS</sequence>
<reference evidence="1" key="2">
    <citation type="journal article" date="2015" name="Data Brief">
        <title>Shoot transcriptome of the giant reed, Arundo donax.</title>
        <authorList>
            <person name="Barrero R.A."/>
            <person name="Guerrero F.D."/>
            <person name="Moolhuijzen P."/>
            <person name="Goolsby J.A."/>
            <person name="Tidwell J."/>
            <person name="Bellgard S.E."/>
            <person name="Bellgard M.I."/>
        </authorList>
    </citation>
    <scope>NUCLEOTIDE SEQUENCE</scope>
    <source>
        <tissue evidence="1">Shoot tissue taken approximately 20 cm above the soil surface</tissue>
    </source>
</reference>
<name>A0A0A8ZS37_ARUDO</name>
<dbReference type="EMBL" id="GBRH01256304">
    <property type="protein sequence ID" value="JAD41591.1"/>
    <property type="molecule type" value="Transcribed_RNA"/>
</dbReference>
<protein>
    <submittedName>
        <fullName evidence="1">Uncharacterized protein</fullName>
    </submittedName>
</protein>
<proteinExistence type="predicted"/>
<organism evidence="1">
    <name type="scientific">Arundo donax</name>
    <name type="common">Giant reed</name>
    <name type="synonym">Donax arundinaceus</name>
    <dbReference type="NCBI Taxonomy" id="35708"/>
    <lineage>
        <taxon>Eukaryota</taxon>
        <taxon>Viridiplantae</taxon>
        <taxon>Streptophyta</taxon>
        <taxon>Embryophyta</taxon>
        <taxon>Tracheophyta</taxon>
        <taxon>Spermatophyta</taxon>
        <taxon>Magnoliopsida</taxon>
        <taxon>Liliopsida</taxon>
        <taxon>Poales</taxon>
        <taxon>Poaceae</taxon>
        <taxon>PACMAD clade</taxon>
        <taxon>Arundinoideae</taxon>
        <taxon>Arundineae</taxon>
        <taxon>Arundo</taxon>
    </lineage>
</organism>
<accession>A0A0A8ZS37</accession>
<dbReference type="AlphaFoldDB" id="A0A0A8ZS37"/>